<accession>A0ABR3WKG1</accession>
<comment type="caution">
    <text evidence="1">The sequence shown here is derived from an EMBL/GenBank/DDBJ whole genome shotgun (WGS) entry which is preliminary data.</text>
</comment>
<evidence type="ECO:0000313" key="1">
    <source>
        <dbReference type="EMBL" id="KAL1863978.1"/>
    </source>
</evidence>
<dbReference type="Proteomes" id="UP001583177">
    <property type="component" value="Unassembled WGS sequence"/>
</dbReference>
<evidence type="ECO:0008006" key="3">
    <source>
        <dbReference type="Google" id="ProtNLM"/>
    </source>
</evidence>
<name>A0ABR3WKG1_9PEZI</name>
<gene>
    <name evidence="1" type="ORF">Daus18300_007943</name>
</gene>
<evidence type="ECO:0000313" key="2">
    <source>
        <dbReference type="Proteomes" id="UP001583177"/>
    </source>
</evidence>
<sequence>MDCVRIIVDGLDEVPATEHKVILRELTQFTKLCGETCKLLVASQDLPSNRRSLSGIPYLFLGDERRAVERDMEVVVTASLVELDENLNGAIGEVQKASLLASIIEKAEVCTT</sequence>
<dbReference type="EMBL" id="JAWRVE010000072">
    <property type="protein sequence ID" value="KAL1863978.1"/>
    <property type="molecule type" value="Genomic_DNA"/>
</dbReference>
<proteinExistence type="predicted"/>
<protein>
    <recommendedName>
        <fullName evidence="3">NACHT domain-containing protein</fullName>
    </recommendedName>
</protein>
<organism evidence="1 2">
    <name type="scientific">Diaporthe australafricana</name>
    <dbReference type="NCBI Taxonomy" id="127596"/>
    <lineage>
        <taxon>Eukaryota</taxon>
        <taxon>Fungi</taxon>
        <taxon>Dikarya</taxon>
        <taxon>Ascomycota</taxon>
        <taxon>Pezizomycotina</taxon>
        <taxon>Sordariomycetes</taxon>
        <taxon>Sordariomycetidae</taxon>
        <taxon>Diaporthales</taxon>
        <taxon>Diaporthaceae</taxon>
        <taxon>Diaporthe</taxon>
    </lineage>
</organism>
<keyword evidence="2" id="KW-1185">Reference proteome</keyword>
<reference evidence="1 2" key="1">
    <citation type="journal article" date="2024" name="IMA Fungus">
        <title>IMA Genome - F19 : A genome assembly and annotation guide to empower mycologists, including annotated draft genome sequences of Ceratocystis pirilliformis, Diaporthe australafricana, Fusarium ophioides, Paecilomyces lecythidis, and Sporothrix stenoceras.</title>
        <authorList>
            <person name="Aylward J."/>
            <person name="Wilson A.M."/>
            <person name="Visagie C.M."/>
            <person name="Spraker J."/>
            <person name="Barnes I."/>
            <person name="Buitendag C."/>
            <person name="Ceriani C."/>
            <person name="Del Mar Angel L."/>
            <person name="du Plessis D."/>
            <person name="Fuchs T."/>
            <person name="Gasser K."/>
            <person name="Kramer D."/>
            <person name="Li W."/>
            <person name="Munsamy K."/>
            <person name="Piso A."/>
            <person name="Price J.L."/>
            <person name="Sonnekus B."/>
            <person name="Thomas C."/>
            <person name="van der Nest A."/>
            <person name="van Dijk A."/>
            <person name="van Heerden A."/>
            <person name="van Vuuren N."/>
            <person name="Yilmaz N."/>
            <person name="Duong T.A."/>
            <person name="van der Merwe N.A."/>
            <person name="Wingfield M.J."/>
            <person name="Wingfield B.D."/>
        </authorList>
    </citation>
    <scope>NUCLEOTIDE SEQUENCE [LARGE SCALE GENOMIC DNA]</scope>
    <source>
        <strain evidence="1 2">CMW 18300</strain>
    </source>
</reference>